<feature type="domain" description="DUF2293" evidence="1">
    <location>
        <begin position="42"/>
        <end position="74"/>
    </location>
</feature>
<sequence>MADEIKVFISSKESTCDECSESLGRHAWITLNREKGALCLAETEYDELLAKGYDRLESRSIVEAKVGRILAEWEGKATPSDLQSEY</sequence>
<dbReference type="EMBL" id="MAYW01000085">
    <property type="protein sequence ID" value="ODS31946.1"/>
    <property type="molecule type" value="Genomic_DNA"/>
</dbReference>
<evidence type="ECO:0000313" key="2">
    <source>
        <dbReference type="EMBL" id="ODS31946.1"/>
    </source>
</evidence>
<dbReference type="InterPro" id="IPR018744">
    <property type="entry name" value="DUF2293"/>
</dbReference>
<dbReference type="Pfam" id="PF10056">
    <property type="entry name" value="DUF2293"/>
    <property type="match status" value="1"/>
</dbReference>
<evidence type="ECO:0000259" key="1">
    <source>
        <dbReference type="Pfam" id="PF10056"/>
    </source>
</evidence>
<gene>
    <name evidence="2" type="ORF">SCARUB_02919</name>
</gene>
<dbReference type="Proteomes" id="UP000094056">
    <property type="component" value="Unassembled WGS sequence"/>
</dbReference>
<dbReference type="AlphaFoldDB" id="A0A1E3X8J7"/>
<accession>A0A1E3X8J7</accession>
<organism evidence="2 3">
    <name type="scientific">Candidatus Scalindua rubra</name>
    <dbReference type="NCBI Taxonomy" id="1872076"/>
    <lineage>
        <taxon>Bacteria</taxon>
        <taxon>Pseudomonadati</taxon>
        <taxon>Planctomycetota</taxon>
        <taxon>Candidatus Brocadiia</taxon>
        <taxon>Candidatus Brocadiales</taxon>
        <taxon>Candidatus Scalinduaceae</taxon>
        <taxon>Candidatus Scalindua</taxon>
    </lineage>
</organism>
<comment type="caution">
    <text evidence="2">The sequence shown here is derived from an EMBL/GenBank/DDBJ whole genome shotgun (WGS) entry which is preliminary data.</text>
</comment>
<reference evidence="2 3" key="1">
    <citation type="submission" date="2016-07" db="EMBL/GenBank/DDBJ databases">
        <title>Draft genome of Scalindua rubra, obtained from a brine-seawater interface in the Red Sea, sheds light on salt adaptation in anammox bacteria.</title>
        <authorList>
            <person name="Speth D.R."/>
            <person name="Lagkouvardos I."/>
            <person name="Wang Y."/>
            <person name="Qian P.-Y."/>
            <person name="Dutilh B.E."/>
            <person name="Jetten M.S."/>
        </authorList>
    </citation>
    <scope>NUCLEOTIDE SEQUENCE [LARGE SCALE GENOMIC DNA]</scope>
    <source>
        <strain evidence="2">BSI-1</strain>
    </source>
</reference>
<name>A0A1E3X8J7_9BACT</name>
<evidence type="ECO:0000313" key="3">
    <source>
        <dbReference type="Proteomes" id="UP000094056"/>
    </source>
</evidence>
<proteinExistence type="predicted"/>
<protein>
    <recommendedName>
        <fullName evidence="1">DUF2293 domain-containing protein</fullName>
    </recommendedName>
</protein>